<accession>A0ABS0B206</accession>
<comment type="caution">
    <text evidence="2">The sequence shown here is derived from an EMBL/GenBank/DDBJ whole genome shotgun (WGS) entry which is preliminary data.</text>
</comment>
<protein>
    <recommendedName>
        <fullName evidence="4">Outer membrane protein assembly factor BamE</fullName>
    </recommendedName>
</protein>
<dbReference type="RefSeq" id="WP_194929129.1">
    <property type="nucleotide sequence ID" value="NZ_JADLZT010000001.1"/>
</dbReference>
<organism evidence="2 3">
    <name type="scientific">Lysobacter niastensis</name>
    <dbReference type="NCBI Taxonomy" id="380629"/>
    <lineage>
        <taxon>Bacteria</taxon>
        <taxon>Pseudomonadati</taxon>
        <taxon>Pseudomonadota</taxon>
        <taxon>Gammaproteobacteria</taxon>
        <taxon>Lysobacterales</taxon>
        <taxon>Lysobacteraceae</taxon>
        <taxon>Lysobacter</taxon>
    </lineage>
</organism>
<feature type="chain" id="PRO_5045800337" description="Outer membrane protein assembly factor BamE" evidence="1">
    <location>
        <begin position="22"/>
        <end position="104"/>
    </location>
</feature>
<sequence length="104" mass="11693">MKAKIAVLVFALAAVAPSAWAQEDPLGELSQITGLSERKVQMILGNRTSFAEYPYTYQRSLEKFVDAVGEVRYEQLMSGQPVELQSADGRRIVFQIRDRELTTL</sequence>
<proteinExistence type="predicted"/>
<keyword evidence="1" id="KW-0732">Signal</keyword>
<keyword evidence="3" id="KW-1185">Reference proteome</keyword>
<evidence type="ECO:0000313" key="2">
    <source>
        <dbReference type="EMBL" id="MBF6022516.1"/>
    </source>
</evidence>
<dbReference type="EMBL" id="JADLZT010000001">
    <property type="protein sequence ID" value="MBF6022516.1"/>
    <property type="molecule type" value="Genomic_DNA"/>
</dbReference>
<reference evidence="2 3" key="1">
    <citation type="submission" date="2020-11" db="EMBL/GenBank/DDBJ databases">
        <title>Draft Genome Sequence and Secondary Metabolite Biosynthetic Potential of the Lysobacter niastensis Type strain DSM 18481.</title>
        <authorList>
            <person name="Turrini P."/>
            <person name="Artuso I."/>
            <person name="Tescari M."/>
            <person name="Lugli G.A."/>
            <person name="Frangipani E."/>
            <person name="Ventura M."/>
            <person name="Visca P."/>
        </authorList>
    </citation>
    <scope>NUCLEOTIDE SEQUENCE [LARGE SCALE GENOMIC DNA]</scope>
    <source>
        <strain evidence="2 3">DSM 18481</strain>
    </source>
</reference>
<name>A0ABS0B206_9GAMM</name>
<gene>
    <name evidence="2" type="ORF">IU514_00605</name>
</gene>
<evidence type="ECO:0008006" key="4">
    <source>
        <dbReference type="Google" id="ProtNLM"/>
    </source>
</evidence>
<evidence type="ECO:0000256" key="1">
    <source>
        <dbReference type="SAM" id="SignalP"/>
    </source>
</evidence>
<feature type="signal peptide" evidence="1">
    <location>
        <begin position="1"/>
        <end position="21"/>
    </location>
</feature>
<dbReference type="Proteomes" id="UP001429984">
    <property type="component" value="Unassembled WGS sequence"/>
</dbReference>
<evidence type="ECO:0000313" key="3">
    <source>
        <dbReference type="Proteomes" id="UP001429984"/>
    </source>
</evidence>